<proteinExistence type="predicted"/>
<dbReference type="EMBL" id="KK785051">
    <property type="protein sequence ID" value="KDO51645.1"/>
    <property type="molecule type" value="Genomic_DNA"/>
</dbReference>
<dbReference type="AlphaFoldDB" id="A0A067ECP2"/>
<dbReference type="Proteomes" id="UP000027120">
    <property type="component" value="Unassembled WGS sequence"/>
</dbReference>
<organism evidence="1 2">
    <name type="scientific">Citrus sinensis</name>
    <name type="common">Sweet orange</name>
    <name type="synonym">Citrus aurantium var. sinensis</name>
    <dbReference type="NCBI Taxonomy" id="2711"/>
    <lineage>
        <taxon>Eukaryota</taxon>
        <taxon>Viridiplantae</taxon>
        <taxon>Streptophyta</taxon>
        <taxon>Embryophyta</taxon>
        <taxon>Tracheophyta</taxon>
        <taxon>Spermatophyta</taxon>
        <taxon>Magnoliopsida</taxon>
        <taxon>eudicotyledons</taxon>
        <taxon>Gunneridae</taxon>
        <taxon>Pentapetalae</taxon>
        <taxon>rosids</taxon>
        <taxon>malvids</taxon>
        <taxon>Sapindales</taxon>
        <taxon>Rutaceae</taxon>
        <taxon>Aurantioideae</taxon>
        <taxon>Citrus</taxon>
    </lineage>
</organism>
<gene>
    <name evidence="1" type="ORF">CISIN_1g033985mg</name>
</gene>
<evidence type="ECO:0000313" key="1">
    <source>
        <dbReference type="EMBL" id="KDO51645.1"/>
    </source>
</evidence>
<keyword evidence="2" id="KW-1185">Reference proteome</keyword>
<sequence>MKSGDTTEFDDSERIQFQNIVHHNEKFYDLNMDSKTLQVTKVANVGCQYYQFVSFMHSVKKSCKELFFIYLGAFLEKGDEGYDIRSNRTDYPFVCIYVFKLDIKGC</sequence>
<accession>A0A067ECP2</accession>
<reference evidence="1 2" key="1">
    <citation type="submission" date="2014-04" db="EMBL/GenBank/DDBJ databases">
        <authorList>
            <consortium name="International Citrus Genome Consortium"/>
            <person name="Gmitter F."/>
            <person name="Chen C."/>
            <person name="Farmerie W."/>
            <person name="Harkins T."/>
            <person name="Desany B."/>
            <person name="Mohiuddin M."/>
            <person name="Kodira C."/>
            <person name="Borodovsky M."/>
            <person name="Lomsadze A."/>
            <person name="Burns P."/>
            <person name="Jenkins J."/>
            <person name="Prochnik S."/>
            <person name="Shu S."/>
            <person name="Chapman J."/>
            <person name="Pitluck S."/>
            <person name="Schmutz J."/>
            <person name="Rokhsar D."/>
        </authorList>
    </citation>
    <scope>NUCLEOTIDE SEQUENCE</scope>
</reference>
<evidence type="ECO:0000313" key="2">
    <source>
        <dbReference type="Proteomes" id="UP000027120"/>
    </source>
</evidence>
<name>A0A067ECP2_CITSI</name>
<protein>
    <submittedName>
        <fullName evidence="1">Uncharacterized protein</fullName>
    </submittedName>
</protein>